<evidence type="ECO:0000313" key="7">
    <source>
        <dbReference type="EMBL" id="CZT43339.1"/>
    </source>
</evidence>
<dbReference type="Proteomes" id="UP000177625">
    <property type="component" value="Unassembled WGS sequence"/>
</dbReference>
<dbReference type="Pfam" id="PF05705">
    <property type="entry name" value="DUF829"/>
    <property type="match status" value="1"/>
</dbReference>
<gene>
    <name evidence="7" type="ORF">RSE6_03364</name>
</gene>
<dbReference type="GO" id="GO:0005640">
    <property type="term" value="C:nuclear outer membrane"/>
    <property type="evidence" value="ECO:0007669"/>
    <property type="project" value="UniProtKB-SubCell"/>
</dbReference>
<keyword evidence="3" id="KW-1133">Transmembrane helix</keyword>
<evidence type="ECO:0000256" key="1">
    <source>
        <dbReference type="ARBA" id="ARBA00007387"/>
    </source>
</evidence>
<name>A0A1E1M2K6_RHYSE</name>
<evidence type="ECO:0000256" key="6">
    <source>
        <dbReference type="ARBA" id="ARBA00034303"/>
    </source>
</evidence>
<organism evidence="7 8">
    <name type="scientific">Rhynchosporium secalis</name>
    <name type="common">Barley scald fungus</name>
    <dbReference type="NCBI Taxonomy" id="38038"/>
    <lineage>
        <taxon>Eukaryota</taxon>
        <taxon>Fungi</taxon>
        <taxon>Dikarya</taxon>
        <taxon>Ascomycota</taxon>
        <taxon>Pezizomycotina</taxon>
        <taxon>Leotiomycetes</taxon>
        <taxon>Helotiales</taxon>
        <taxon>Ploettnerulaceae</taxon>
        <taxon>Rhynchosporium</taxon>
    </lineage>
</organism>
<keyword evidence="5" id="KW-0539">Nucleus</keyword>
<evidence type="ECO:0000256" key="4">
    <source>
        <dbReference type="ARBA" id="ARBA00023136"/>
    </source>
</evidence>
<dbReference type="InterPro" id="IPR008547">
    <property type="entry name" value="DUF829_TMEM53"/>
</dbReference>
<dbReference type="PANTHER" id="PTHR12265">
    <property type="entry name" value="TRANSMEMBRANE PROTEIN 53"/>
    <property type="match status" value="1"/>
</dbReference>
<sequence length="288" mass="31795">MSIDIARAGSNMRTSNLELARLSSATSLYTPPSKSISPIPSTDPTIILICQWMGASPRSRSLNAAYHKYHTLYPSARLLTLRSLPEYFMTTSTASRLAGFEPVISAIDSEPNPRVLVHLFSNGGALTFTDVCTVYRRQTRKMFPMRALILDSAPGQPTAQQGWAAMSIGLPKGLLWYPSATLIWAVLGASVIGKSIFGISGLVYKTAGLLNDGTLVDRRAKRLYVYSEGDQLVGWTDVERHVEEFREGGGGVQVLKEAESPHVQHMILDAERYWMNVQDLWRSTISSE</sequence>
<accession>A0A1E1M2K6</accession>
<dbReference type="EMBL" id="FJVC01000120">
    <property type="protein sequence ID" value="CZT43339.1"/>
    <property type="molecule type" value="Genomic_DNA"/>
</dbReference>
<proteinExistence type="inferred from homology"/>
<evidence type="ECO:0000256" key="2">
    <source>
        <dbReference type="ARBA" id="ARBA00022692"/>
    </source>
</evidence>
<dbReference type="SUPFAM" id="SSF53474">
    <property type="entry name" value="alpha/beta-Hydrolases"/>
    <property type="match status" value="1"/>
</dbReference>
<evidence type="ECO:0000313" key="8">
    <source>
        <dbReference type="Proteomes" id="UP000177625"/>
    </source>
</evidence>
<dbReference type="AlphaFoldDB" id="A0A1E1M2K6"/>
<evidence type="ECO:0008006" key="9">
    <source>
        <dbReference type="Google" id="ProtNLM"/>
    </source>
</evidence>
<keyword evidence="2" id="KW-0812">Transmembrane</keyword>
<comment type="similarity">
    <text evidence="1">Belongs to the TMEM53 family.</text>
</comment>
<protein>
    <recommendedName>
        <fullName evidence="9">Indole-diterpene biosynthesis protein PaxU</fullName>
    </recommendedName>
</protein>
<comment type="subcellular location">
    <subcellularLocation>
        <location evidence="6">Nucleus outer membrane</location>
        <topology evidence="6">Single-pass membrane protein</topology>
    </subcellularLocation>
</comment>
<dbReference type="PANTHER" id="PTHR12265:SF30">
    <property type="entry name" value="TRANSMEMBRANE PROTEIN 53"/>
    <property type="match status" value="1"/>
</dbReference>
<reference evidence="8" key="1">
    <citation type="submission" date="2016-03" db="EMBL/GenBank/DDBJ databases">
        <authorList>
            <person name="Guldener U."/>
        </authorList>
    </citation>
    <scope>NUCLEOTIDE SEQUENCE [LARGE SCALE GENOMIC DNA]</scope>
</reference>
<keyword evidence="8" id="KW-1185">Reference proteome</keyword>
<evidence type="ECO:0000256" key="5">
    <source>
        <dbReference type="ARBA" id="ARBA00023242"/>
    </source>
</evidence>
<evidence type="ECO:0000256" key="3">
    <source>
        <dbReference type="ARBA" id="ARBA00022989"/>
    </source>
</evidence>
<dbReference type="InterPro" id="IPR029058">
    <property type="entry name" value="AB_hydrolase_fold"/>
</dbReference>
<keyword evidence="4" id="KW-0472">Membrane</keyword>